<dbReference type="CDD" id="cd01075">
    <property type="entry name" value="NAD_bind_Leu_Phe_Val_DH"/>
    <property type="match status" value="1"/>
</dbReference>
<evidence type="ECO:0000256" key="2">
    <source>
        <dbReference type="RuleBase" id="RU004417"/>
    </source>
</evidence>
<dbReference type="GO" id="GO:0050049">
    <property type="term" value="F:L-leucine dehydrogenase activity"/>
    <property type="evidence" value="ECO:0007669"/>
    <property type="project" value="UniProtKB-EC"/>
</dbReference>
<dbReference type="InterPro" id="IPR036291">
    <property type="entry name" value="NAD(P)-bd_dom_sf"/>
</dbReference>
<dbReference type="SUPFAM" id="SSF51735">
    <property type="entry name" value="NAD(P)-binding Rossmann-fold domains"/>
    <property type="match status" value="1"/>
</dbReference>
<dbReference type="InterPro" id="IPR006096">
    <property type="entry name" value="Glu/Leu/Phe/Val/Trp_DH_C"/>
</dbReference>
<evidence type="ECO:0000313" key="4">
    <source>
        <dbReference type="EMBL" id="SJN23148.1"/>
    </source>
</evidence>
<dbReference type="RefSeq" id="WP_245827244.1">
    <property type="nucleotide sequence ID" value="NZ_FUKR01000022.1"/>
</dbReference>
<keyword evidence="5" id="KW-1185">Reference proteome</keyword>
<organism evidence="4 5">
    <name type="scientific">Mycetocola reblochoni REB411</name>
    <dbReference type="NCBI Taxonomy" id="1255698"/>
    <lineage>
        <taxon>Bacteria</taxon>
        <taxon>Bacillati</taxon>
        <taxon>Actinomycetota</taxon>
        <taxon>Actinomycetes</taxon>
        <taxon>Micrococcales</taxon>
        <taxon>Microbacteriaceae</taxon>
        <taxon>Mycetocola</taxon>
    </lineage>
</organism>
<dbReference type="InterPro" id="IPR046346">
    <property type="entry name" value="Aminoacid_DH-like_N_sf"/>
</dbReference>
<keyword evidence="2 4" id="KW-0560">Oxidoreductase</keyword>
<dbReference type="PRINTS" id="PR00082">
    <property type="entry name" value="GLFDHDRGNASE"/>
</dbReference>
<dbReference type="GO" id="GO:0006520">
    <property type="term" value="P:amino acid metabolic process"/>
    <property type="evidence" value="ECO:0007669"/>
    <property type="project" value="InterPro"/>
</dbReference>
<feature type="domain" description="Glutamate/phenylalanine/leucine/valine/L-tryptophan dehydrogenase C-terminal" evidence="3">
    <location>
        <begin position="67"/>
        <end position="270"/>
    </location>
</feature>
<dbReference type="Gene3D" id="3.40.50.10860">
    <property type="entry name" value="Leucine Dehydrogenase, chain A, domain 1"/>
    <property type="match status" value="1"/>
</dbReference>
<dbReference type="AlphaFoldDB" id="A0A1R4ITW1"/>
<dbReference type="PANTHER" id="PTHR42722:SF1">
    <property type="entry name" value="VALINE DEHYDROGENASE"/>
    <property type="match status" value="1"/>
</dbReference>
<reference evidence="5" key="1">
    <citation type="submission" date="2017-02" db="EMBL/GenBank/DDBJ databases">
        <authorList>
            <person name="Dridi B."/>
        </authorList>
    </citation>
    <scope>NUCLEOTIDE SEQUENCE [LARGE SCALE GENOMIC DNA]</scope>
    <source>
        <strain evidence="5">EB411</strain>
    </source>
</reference>
<dbReference type="Pfam" id="PF00208">
    <property type="entry name" value="ELFV_dehydrog"/>
    <property type="match status" value="1"/>
</dbReference>
<name>A0A1R4ITW1_9MICO</name>
<dbReference type="InterPro" id="IPR006095">
    <property type="entry name" value="Glu/Leu/Phe/Val/Trp_DH"/>
</dbReference>
<gene>
    <name evidence="4" type="ORF">FM119_03505</name>
</gene>
<evidence type="ECO:0000256" key="1">
    <source>
        <dbReference type="ARBA" id="ARBA00006382"/>
    </source>
</evidence>
<dbReference type="InterPro" id="IPR016211">
    <property type="entry name" value="Glu/Phe/Leu/Val/Trp_DH_bac/arc"/>
</dbReference>
<dbReference type="Proteomes" id="UP000196778">
    <property type="component" value="Unassembled WGS sequence"/>
</dbReference>
<protein>
    <submittedName>
        <fullName evidence="4">Leucine dehydrogenase</fullName>
        <ecNumber evidence="4">1.4.1.9</ecNumber>
    </submittedName>
</protein>
<evidence type="ECO:0000259" key="3">
    <source>
        <dbReference type="SMART" id="SM00839"/>
    </source>
</evidence>
<accession>A0A1R4ITW1</accession>
<comment type="similarity">
    <text evidence="1 2">Belongs to the Glu/Leu/Phe/Val dehydrogenases family.</text>
</comment>
<dbReference type="EMBL" id="FUKR01000022">
    <property type="protein sequence ID" value="SJN23148.1"/>
    <property type="molecule type" value="Genomic_DNA"/>
</dbReference>
<sequence>MIALAAGERLDAERRRAAFLDLGDLVDAFGGSYRTAEDVGTASADMAVVAERTEHVVGLPAESGGQGDPAEFTARGVLAALGETLRRTTGSPDPRGRTITVAGLGQVGFRLARTLAEAGARLTVTDVNPSRRADAEAIGARWVDPAGVHRVPCDVFMPAGVGGMLSDTVIAELASAAVVGPANNQLATPDGGALLAARGILYAPDYLVNAGGVIHLGAEGTPEEIAARIDGISHTLELVFDRADREGITTDAAADRIVVARLTAERSRRRAADPR</sequence>
<proteinExistence type="inferred from homology"/>
<dbReference type="PANTHER" id="PTHR42722">
    <property type="entry name" value="LEUCINE DEHYDROGENASE"/>
    <property type="match status" value="1"/>
</dbReference>
<dbReference type="EC" id="1.4.1.9" evidence="4"/>
<dbReference type="Gene3D" id="3.40.50.720">
    <property type="entry name" value="NAD(P)-binding Rossmann-like Domain"/>
    <property type="match status" value="1"/>
</dbReference>
<evidence type="ECO:0000313" key="5">
    <source>
        <dbReference type="Proteomes" id="UP000196778"/>
    </source>
</evidence>
<dbReference type="SMART" id="SM00839">
    <property type="entry name" value="ELFV_dehydrog"/>
    <property type="match status" value="1"/>
</dbReference>
<dbReference type="SUPFAM" id="SSF53223">
    <property type="entry name" value="Aminoacid dehydrogenase-like, N-terminal domain"/>
    <property type="match status" value="1"/>
</dbReference>